<evidence type="ECO:0000256" key="7">
    <source>
        <dbReference type="SAM" id="MobiDB-lite"/>
    </source>
</evidence>
<feature type="compositionally biased region" description="Polar residues" evidence="7">
    <location>
        <begin position="36"/>
        <end position="49"/>
    </location>
</feature>
<evidence type="ECO:0000313" key="11">
    <source>
        <dbReference type="Proteomes" id="UP000262882"/>
    </source>
</evidence>
<feature type="domain" description="Subtilisin inhibitor" evidence="9">
    <location>
        <begin position="51"/>
        <end position="125"/>
    </location>
</feature>
<accession>A0A372GNB0</accession>
<keyword evidence="8" id="KW-0732">Signal</keyword>
<feature type="chain" id="PRO_5038699011" description="Subtilisin inhibitor domain-containing protein" evidence="8">
    <location>
        <begin position="24"/>
        <end position="153"/>
    </location>
</feature>
<dbReference type="InterPro" id="IPR036819">
    <property type="entry name" value="Subtilisin_inhibitor-like_sf"/>
</dbReference>
<sequence>MRYRTLLYAAPGLAMLLSLAACGDEQANGNPAGAPSGTTSVKPSGSPANTLTVNVKASKEAPAKTWTLTCEPPGGNHPEAANACAALTKVKDPFAPVPKDQPCTMIYGGPEIATVKGTWQGKEIDTEFYRDDGCQLDRWSKIGPLFGNVPKVR</sequence>
<dbReference type="PROSITE" id="PS00999">
    <property type="entry name" value="SSI"/>
    <property type="match status" value="1"/>
</dbReference>
<evidence type="ECO:0000259" key="9">
    <source>
        <dbReference type="Pfam" id="PF00720"/>
    </source>
</evidence>
<keyword evidence="3" id="KW-0964">Secreted</keyword>
<dbReference type="OrthoDB" id="3427327at2"/>
<keyword evidence="4" id="KW-0646">Protease inhibitor</keyword>
<gene>
    <name evidence="10" type="ORF">D0T12_00885</name>
</gene>
<feature type="region of interest" description="Disordered" evidence="7">
    <location>
        <begin position="28"/>
        <end position="49"/>
    </location>
</feature>
<name>A0A372GNB0_9ACTN</name>
<dbReference type="InterPro" id="IPR023549">
    <property type="entry name" value="Subtilisin_inhibitor"/>
</dbReference>
<dbReference type="Proteomes" id="UP000262882">
    <property type="component" value="Unassembled WGS sequence"/>
</dbReference>
<dbReference type="SUPFAM" id="SSF55399">
    <property type="entry name" value="Subtilisin inhibitor"/>
    <property type="match status" value="1"/>
</dbReference>
<dbReference type="GO" id="GO:0005576">
    <property type="term" value="C:extracellular region"/>
    <property type="evidence" value="ECO:0007669"/>
    <property type="project" value="UniProtKB-SubCell"/>
</dbReference>
<protein>
    <recommendedName>
        <fullName evidence="9">Subtilisin inhibitor domain-containing protein</fullName>
    </recommendedName>
</protein>
<dbReference type="InterPro" id="IPR020054">
    <property type="entry name" value="Prot_inh_SSI_I16_CS"/>
</dbReference>
<evidence type="ECO:0000256" key="1">
    <source>
        <dbReference type="ARBA" id="ARBA00004613"/>
    </source>
</evidence>
<keyword evidence="11" id="KW-1185">Reference proteome</keyword>
<evidence type="ECO:0000313" key="10">
    <source>
        <dbReference type="EMBL" id="RFS86866.1"/>
    </source>
</evidence>
<evidence type="ECO:0000256" key="8">
    <source>
        <dbReference type="SAM" id="SignalP"/>
    </source>
</evidence>
<evidence type="ECO:0000256" key="3">
    <source>
        <dbReference type="ARBA" id="ARBA00022525"/>
    </source>
</evidence>
<dbReference type="GO" id="GO:0004867">
    <property type="term" value="F:serine-type endopeptidase inhibitor activity"/>
    <property type="evidence" value="ECO:0007669"/>
    <property type="project" value="UniProtKB-KW"/>
</dbReference>
<dbReference type="EMBL" id="QVNQ01000001">
    <property type="protein sequence ID" value="RFS86866.1"/>
    <property type="molecule type" value="Genomic_DNA"/>
</dbReference>
<keyword evidence="5" id="KW-0722">Serine protease inhibitor</keyword>
<organism evidence="10 11">
    <name type="scientific">Actinomadura spongiicola</name>
    <dbReference type="NCBI Taxonomy" id="2303421"/>
    <lineage>
        <taxon>Bacteria</taxon>
        <taxon>Bacillati</taxon>
        <taxon>Actinomycetota</taxon>
        <taxon>Actinomycetes</taxon>
        <taxon>Streptosporangiales</taxon>
        <taxon>Thermomonosporaceae</taxon>
        <taxon>Actinomadura</taxon>
    </lineage>
</organism>
<feature type="signal peptide" evidence="8">
    <location>
        <begin position="1"/>
        <end position="23"/>
    </location>
</feature>
<comment type="subcellular location">
    <subcellularLocation>
        <location evidence="1">Secreted</location>
    </subcellularLocation>
</comment>
<reference evidence="10 11" key="1">
    <citation type="submission" date="2018-08" db="EMBL/GenBank/DDBJ databases">
        <title>Actinomadura spongicola sp. nov., isolated from marine sponge Leucetta chagosensis.</title>
        <authorList>
            <person name="Li L."/>
            <person name="Lin H.W."/>
        </authorList>
    </citation>
    <scope>NUCLEOTIDE SEQUENCE [LARGE SCALE GENOMIC DNA]</scope>
    <source>
        <strain evidence="10 11">LHW52907</strain>
    </source>
</reference>
<comment type="caution">
    <text evidence="10">The sequence shown here is derived from an EMBL/GenBank/DDBJ whole genome shotgun (WGS) entry which is preliminary data.</text>
</comment>
<comment type="similarity">
    <text evidence="2">Belongs to the protease inhibitor I16 (SSI) family.</text>
</comment>
<keyword evidence="6" id="KW-1015">Disulfide bond</keyword>
<proteinExistence type="inferred from homology"/>
<dbReference type="AlphaFoldDB" id="A0A372GNB0"/>
<evidence type="ECO:0000256" key="2">
    <source>
        <dbReference type="ARBA" id="ARBA00010472"/>
    </source>
</evidence>
<evidence type="ECO:0000256" key="4">
    <source>
        <dbReference type="ARBA" id="ARBA00022690"/>
    </source>
</evidence>
<dbReference type="Pfam" id="PF00720">
    <property type="entry name" value="SSI"/>
    <property type="match status" value="1"/>
</dbReference>
<dbReference type="Gene3D" id="3.30.350.10">
    <property type="entry name" value="Subtilisin inhibitor-like"/>
    <property type="match status" value="1"/>
</dbReference>
<evidence type="ECO:0000256" key="6">
    <source>
        <dbReference type="ARBA" id="ARBA00023157"/>
    </source>
</evidence>
<dbReference type="RefSeq" id="WP_117397317.1">
    <property type="nucleotide sequence ID" value="NZ_QVNQ01000001.1"/>
</dbReference>
<dbReference type="PROSITE" id="PS51257">
    <property type="entry name" value="PROKAR_LIPOPROTEIN"/>
    <property type="match status" value="1"/>
</dbReference>
<evidence type="ECO:0000256" key="5">
    <source>
        <dbReference type="ARBA" id="ARBA00022900"/>
    </source>
</evidence>